<dbReference type="SUPFAM" id="SSF53098">
    <property type="entry name" value="Ribonuclease H-like"/>
    <property type="match status" value="1"/>
</dbReference>
<dbReference type="InterPro" id="IPR026960">
    <property type="entry name" value="RVT-Znf"/>
</dbReference>
<feature type="domain" description="ZF-HD dimerization-type" evidence="2">
    <location>
        <begin position="427"/>
        <end position="455"/>
    </location>
</feature>
<dbReference type="GO" id="GO:0004523">
    <property type="term" value="F:RNA-DNA hybrid ribonuclease activity"/>
    <property type="evidence" value="ECO:0007669"/>
    <property type="project" value="InterPro"/>
</dbReference>
<dbReference type="InterPro" id="IPR002156">
    <property type="entry name" value="RNaseH_domain"/>
</dbReference>
<dbReference type="Proteomes" id="UP000195402">
    <property type="component" value="Unassembled WGS sequence"/>
</dbReference>
<organism evidence="3 4">
    <name type="scientific">Macleaya cordata</name>
    <name type="common">Five-seeded plume-poppy</name>
    <name type="synonym">Bocconia cordata</name>
    <dbReference type="NCBI Taxonomy" id="56857"/>
    <lineage>
        <taxon>Eukaryota</taxon>
        <taxon>Viridiplantae</taxon>
        <taxon>Streptophyta</taxon>
        <taxon>Embryophyta</taxon>
        <taxon>Tracheophyta</taxon>
        <taxon>Spermatophyta</taxon>
        <taxon>Magnoliopsida</taxon>
        <taxon>Ranunculales</taxon>
        <taxon>Papaveraceae</taxon>
        <taxon>Papaveroideae</taxon>
        <taxon>Macleaya</taxon>
    </lineage>
</organism>
<dbReference type="EMBL" id="MVGT01003749">
    <property type="protein sequence ID" value="OVA03243.1"/>
    <property type="molecule type" value="Genomic_DNA"/>
</dbReference>
<accession>A0A200PYD4</accession>
<sequence length="455" mass="51417">MSVLFWRLLHKAIPVDVRIQDCNISLASGCLCCINRDIETTSHLFLNSEMATLLWDRLSPLFGIYRTNYLDLLEFIWAWFNVAPRDSQMGKLAILIPMAIIWEVWVERNRRKHDEQPSSRNTILYKVMQWVRNINPILRLCGQSPGRLQHILCICRLSPTPVRRKAPLVLRWSRPPVGFCILNTDGASSLQRAAGGGVIRDDRGILLAAFHSFYGSGSNNLAETRALLDGILLCHQLGITNFIVRVDSNLVAGWYNQTFSIPWHLSHWWQKIRSATDNQHINLRHNYRELNAPADCMASLGLSSRSNRNFTTDFPSRLLGLAQLDRMGVPYIRQPPCPPSCTVRLEGPLVARIRFCFEGYLLVPLLIKVQAGELTEDRARERERMEGGNGSINRETITGGEVSNGETMEVGGGGGDHRSNDDQAYREGECQRNYAACGGCYMTDGCCEFRPHSTQ</sequence>
<evidence type="ECO:0000259" key="2">
    <source>
        <dbReference type="PROSITE" id="PS51523"/>
    </source>
</evidence>
<dbReference type="InterPro" id="IPR044730">
    <property type="entry name" value="RNase_H-like_dom_plant"/>
</dbReference>
<dbReference type="InterPro" id="IPR012337">
    <property type="entry name" value="RNaseH-like_sf"/>
</dbReference>
<dbReference type="PANTHER" id="PTHR47074:SF75">
    <property type="entry name" value="RNASE H TYPE-1 DOMAIN-CONTAINING PROTEIN"/>
    <property type="match status" value="1"/>
</dbReference>
<dbReference type="Pfam" id="PF13456">
    <property type="entry name" value="RVT_3"/>
    <property type="match status" value="1"/>
</dbReference>
<dbReference type="InterPro" id="IPR006456">
    <property type="entry name" value="ZF_HD_homeobox_Cys/His_dimer"/>
</dbReference>
<comment type="caution">
    <text evidence="3">The sequence shown here is derived from an EMBL/GenBank/DDBJ whole genome shotgun (WGS) entry which is preliminary data.</text>
</comment>
<evidence type="ECO:0000313" key="3">
    <source>
        <dbReference type="EMBL" id="OVA03243.1"/>
    </source>
</evidence>
<dbReference type="OMA" id="QARISIM"/>
<dbReference type="GO" id="GO:0003677">
    <property type="term" value="F:DNA binding"/>
    <property type="evidence" value="ECO:0007669"/>
    <property type="project" value="UniProtKB-KW"/>
</dbReference>
<evidence type="ECO:0000313" key="4">
    <source>
        <dbReference type="Proteomes" id="UP000195402"/>
    </source>
</evidence>
<proteinExistence type="predicted"/>
<name>A0A200PYD4_MACCD</name>
<dbReference type="AlphaFoldDB" id="A0A200PYD4"/>
<keyword evidence="3" id="KW-0371">Homeobox</keyword>
<dbReference type="Gene3D" id="3.30.420.10">
    <property type="entry name" value="Ribonuclease H-like superfamily/Ribonuclease H"/>
    <property type="match status" value="1"/>
</dbReference>
<gene>
    <name evidence="3" type="ORF">BVC80_8977g11</name>
</gene>
<evidence type="ECO:0000256" key="1">
    <source>
        <dbReference type="SAM" id="MobiDB-lite"/>
    </source>
</evidence>
<dbReference type="Pfam" id="PF13966">
    <property type="entry name" value="zf-RVT"/>
    <property type="match status" value="1"/>
</dbReference>
<dbReference type="OrthoDB" id="1306280at2759"/>
<dbReference type="InterPro" id="IPR036397">
    <property type="entry name" value="RNaseH_sf"/>
</dbReference>
<dbReference type="InParanoid" id="A0A200PYD4"/>
<keyword evidence="3" id="KW-0238">DNA-binding</keyword>
<protein>
    <submittedName>
        <fullName evidence="3">ZF-HD homeobox protein</fullName>
    </submittedName>
</protein>
<keyword evidence="4" id="KW-1185">Reference proteome</keyword>
<dbReference type="PANTHER" id="PTHR47074">
    <property type="entry name" value="BNAC02G40300D PROTEIN"/>
    <property type="match status" value="1"/>
</dbReference>
<dbReference type="CDD" id="cd06222">
    <property type="entry name" value="RNase_H_like"/>
    <property type="match status" value="1"/>
</dbReference>
<dbReference type="InterPro" id="IPR052929">
    <property type="entry name" value="RNase_H-like_EbsB-rel"/>
</dbReference>
<reference evidence="3 4" key="1">
    <citation type="journal article" date="2017" name="Mol. Plant">
        <title>The Genome of Medicinal Plant Macleaya cordata Provides New Insights into Benzylisoquinoline Alkaloids Metabolism.</title>
        <authorList>
            <person name="Liu X."/>
            <person name="Liu Y."/>
            <person name="Huang P."/>
            <person name="Ma Y."/>
            <person name="Qing Z."/>
            <person name="Tang Q."/>
            <person name="Cao H."/>
            <person name="Cheng P."/>
            <person name="Zheng Y."/>
            <person name="Yuan Z."/>
            <person name="Zhou Y."/>
            <person name="Liu J."/>
            <person name="Tang Z."/>
            <person name="Zhuo Y."/>
            <person name="Zhang Y."/>
            <person name="Yu L."/>
            <person name="Huang J."/>
            <person name="Yang P."/>
            <person name="Peng Q."/>
            <person name="Zhang J."/>
            <person name="Jiang W."/>
            <person name="Zhang Z."/>
            <person name="Lin K."/>
            <person name="Ro D.K."/>
            <person name="Chen X."/>
            <person name="Xiong X."/>
            <person name="Shang Y."/>
            <person name="Huang S."/>
            <person name="Zeng J."/>
        </authorList>
    </citation>
    <scope>NUCLEOTIDE SEQUENCE [LARGE SCALE GENOMIC DNA]</scope>
    <source>
        <strain evidence="4">cv. BLH2017</strain>
        <tissue evidence="3">Root</tissue>
    </source>
</reference>
<feature type="region of interest" description="Disordered" evidence="1">
    <location>
        <begin position="380"/>
        <end position="423"/>
    </location>
</feature>
<dbReference type="PROSITE" id="PS51523">
    <property type="entry name" value="ZF_HD_DIMER"/>
    <property type="match status" value="1"/>
</dbReference>